<proteinExistence type="predicted"/>
<dbReference type="PANTHER" id="PTHR36074">
    <property type="entry name" value="ISOPENTENYL-DIPHOSPHATE DELTA-ISOMERASE"/>
    <property type="match status" value="1"/>
</dbReference>
<gene>
    <name evidence="1" type="ORF">Tco_1044323</name>
</gene>
<reference evidence="1" key="1">
    <citation type="journal article" date="2022" name="Int. J. Mol. Sci.">
        <title>Draft Genome of Tanacetum Coccineum: Genomic Comparison of Closely Related Tanacetum-Family Plants.</title>
        <authorList>
            <person name="Yamashiro T."/>
            <person name="Shiraishi A."/>
            <person name="Nakayama K."/>
            <person name="Satake H."/>
        </authorList>
    </citation>
    <scope>NUCLEOTIDE SEQUENCE</scope>
</reference>
<organism evidence="1 2">
    <name type="scientific">Tanacetum coccineum</name>
    <dbReference type="NCBI Taxonomy" id="301880"/>
    <lineage>
        <taxon>Eukaryota</taxon>
        <taxon>Viridiplantae</taxon>
        <taxon>Streptophyta</taxon>
        <taxon>Embryophyta</taxon>
        <taxon>Tracheophyta</taxon>
        <taxon>Spermatophyta</taxon>
        <taxon>Magnoliopsida</taxon>
        <taxon>eudicotyledons</taxon>
        <taxon>Gunneridae</taxon>
        <taxon>Pentapetalae</taxon>
        <taxon>asterids</taxon>
        <taxon>campanulids</taxon>
        <taxon>Asterales</taxon>
        <taxon>Asteraceae</taxon>
        <taxon>Asteroideae</taxon>
        <taxon>Anthemideae</taxon>
        <taxon>Anthemidinae</taxon>
        <taxon>Tanacetum</taxon>
    </lineage>
</organism>
<reference evidence="1" key="2">
    <citation type="submission" date="2022-01" db="EMBL/GenBank/DDBJ databases">
        <authorList>
            <person name="Yamashiro T."/>
            <person name="Shiraishi A."/>
            <person name="Satake H."/>
            <person name="Nakayama K."/>
        </authorList>
    </citation>
    <scope>NUCLEOTIDE SEQUENCE</scope>
</reference>
<dbReference type="Proteomes" id="UP001151760">
    <property type="component" value="Unassembled WGS sequence"/>
</dbReference>
<name>A0ABQ5GQ02_9ASTR</name>
<evidence type="ECO:0000313" key="1">
    <source>
        <dbReference type="EMBL" id="GJT77598.1"/>
    </source>
</evidence>
<dbReference type="PANTHER" id="PTHR36074:SF1">
    <property type="entry name" value="ISOPENTENYL-DIPHOSPHATE DELTA-ISOMERASE"/>
    <property type="match status" value="1"/>
</dbReference>
<sequence length="183" mass="19992">MMDQISSPMMSGLVDLIEPFKKSVKQILCETGVVTTRRFLERFVVHHFPQRAVWKLLKDVPKSALLQINQLDANLHFTPFVLAGTTIRVAPTSCVRDITKSKNEGEDVDIVVYKGEQVKVLGKRVCGVTVRCGASLVFASIGAGISATLLRPKTGQSLGCLLGDMVGPIIVSFCFANVPYLEL</sequence>
<dbReference type="EMBL" id="BQNB010018726">
    <property type="protein sequence ID" value="GJT77598.1"/>
    <property type="molecule type" value="Genomic_DNA"/>
</dbReference>
<accession>A0ABQ5GQ02</accession>
<keyword evidence="2" id="KW-1185">Reference proteome</keyword>
<protein>
    <submittedName>
        <fullName evidence="1">Uncharacterized protein</fullName>
    </submittedName>
</protein>
<evidence type="ECO:0000313" key="2">
    <source>
        <dbReference type="Proteomes" id="UP001151760"/>
    </source>
</evidence>
<comment type="caution">
    <text evidence="1">The sequence shown here is derived from an EMBL/GenBank/DDBJ whole genome shotgun (WGS) entry which is preliminary data.</text>
</comment>